<evidence type="ECO:0008006" key="14">
    <source>
        <dbReference type="Google" id="ProtNLM"/>
    </source>
</evidence>
<dbReference type="Gene3D" id="3.10.20.410">
    <property type="match status" value="1"/>
</dbReference>
<dbReference type="GO" id="GO:0009279">
    <property type="term" value="C:cell outer membrane"/>
    <property type="evidence" value="ECO:0007669"/>
    <property type="project" value="UniProtKB-SubCell"/>
</dbReference>
<comment type="similarity">
    <text evidence="2">Belongs to the fimbrial export usher family.</text>
</comment>
<dbReference type="Proteomes" id="UP000037393">
    <property type="component" value="Unassembled WGS sequence"/>
</dbReference>
<evidence type="ECO:0000313" key="12">
    <source>
        <dbReference type="EMBL" id="KNC93489.1"/>
    </source>
</evidence>
<proteinExistence type="inferred from homology"/>
<dbReference type="InterPro" id="IPR025949">
    <property type="entry name" value="PapC-like_C"/>
</dbReference>
<comment type="caution">
    <text evidence="12">The sequence shown here is derived from an EMBL/GenBank/DDBJ whole genome shotgun (WGS) entry which is preliminary data.</text>
</comment>
<name>A0A0L0GXJ1_9ENTR</name>
<gene>
    <name evidence="12" type="ORF">GM31_19350</name>
</gene>
<dbReference type="Gene3D" id="2.60.40.2610">
    <property type="entry name" value="Outer membrane usher protein FimD, plug domain"/>
    <property type="match status" value="1"/>
</dbReference>
<keyword evidence="4" id="KW-1134">Transmembrane beta strand</keyword>
<evidence type="ECO:0000256" key="4">
    <source>
        <dbReference type="ARBA" id="ARBA00022452"/>
    </source>
</evidence>
<feature type="domain" description="PapC-like C-terminal" evidence="10">
    <location>
        <begin position="780"/>
        <end position="836"/>
    </location>
</feature>
<evidence type="ECO:0000256" key="1">
    <source>
        <dbReference type="ARBA" id="ARBA00004571"/>
    </source>
</evidence>
<keyword evidence="7" id="KW-0472">Membrane</keyword>
<evidence type="ECO:0000256" key="5">
    <source>
        <dbReference type="ARBA" id="ARBA00022692"/>
    </source>
</evidence>
<feature type="domain" description="PapC N-terminal" evidence="11">
    <location>
        <begin position="50"/>
        <end position="190"/>
    </location>
</feature>
<accession>A0A0L0GXJ1</accession>
<evidence type="ECO:0000259" key="10">
    <source>
        <dbReference type="Pfam" id="PF13953"/>
    </source>
</evidence>
<dbReference type="SUPFAM" id="SSF141729">
    <property type="entry name" value="FimD N-terminal domain-like"/>
    <property type="match status" value="1"/>
</dbReference>
<keyword evidence="13" id="KW-1185">Reference proteome</keyword>
<dbReference type="PATRIC" id="fig|379893.4.peg.3920"/>
<evidence type="ECO:0000259" key="11">
    <source>
        <dbReference type="Pfam" id="PF13954"/>
    </source>
</evidence>
<dbReference type="PANTHER" id="PTHR30451">
    <property type="entry name" value="OUTER MEMBRANE USHER PROTEIN"/>
    <property type="match status" value="1"/>
</dbReference>
<keyword evidence="5" id="KW-0812">Transmembrane</keyword>
<dbReference type="RefSeq" id="WP_049857028.1">
    <property type="nucleotide sequence ID" value="NZ_JNGI01000050.1"/>
</dbReference>
<feature type="chain" id="PRO_5005539562" description="Fimbrial assembly protein" evidence="9">
    <location>
        <begin position="23"/>
        <end position="859"/>
    </location>
</feature>
<dbReference type="GO" id="GO:0009297">
    <property type="term" value="P:pilus assembly"/>
    <property type="evidence" value="ECO:0007669"/>
    <property type="project" value="InterPro"/>
</dbReference>
<comment type="subcellular location">
    <subcellularLocation>
        <location evidence="1">Cell outer membrane</location>
        <topology evidence="1">Multi-pass membrane protein</topology>
    </subcellularLocation>
</comment>
<evidence type="ECO:0000256" key="6">
    <source>
        <dbReference type="ARBA" id="ARBA00022729"/>
    </source>
</evidence>
<feature type="signal peptide" evidence="9">
    <location>
        <begin position="1"/>
        <end position="22"/>
    </location>
</feature>
<dbReference type="Pfam" id="PF00577">
    <property type="entry name" value="Usher"/>
    <property type="match status" value="1"/>
</dbReference>
<evidence type="ECO:0000256" key="8">
    <source>
        <dbReference type="ARBA" id="ARBA00023237"/>
    </source>
</evidence>
<dbReference type="InterPro" id="IPR000015">
    <property type="entry name" value="Fimb_usher"/>
</dbReference>
<dbReference type="AlphaFoldDB" id="A0A0L0GXJ1"/>
<evidence type="ECO:0000256" key="9">
    <source>
        <dbReference type="SAM" id="SignalP"/>
    </source>
</evidence>
<dbReference type="EMBL" id="JNGI01000050">
    <property type="protein sequence ID" value="KNC93489.1"/>
    <property type="molecule type" value="Genomic_DNA"/>
</dbReference>
<dbReference type="InterPro" id="IPR025885">
    <property type="entry name" value="PapC_N"/>
</dbReference>
<keyword evidence="3" id="KW-0813">Transport</keyword>
<organism evidence="12 13">
    <name type="scientific">Trabulsiella odontotermitis</name>
    <dbReference type="NCBI Taxonomy" id="379893"/>
    <lineage>
        <taxon>Bacteria</taxon>
        <taxon>Pseudomonadati</taxon>
        <taxon>Pseudomonadota</taxon>
        <taxon>Gammaproteobacteria</taxon>
        <taxon>Enterobacterales</taxon>
        <taxon>Enterobacteriaceae</taxon>
        <taxon>Trabulsiella</taxon>
    </lineage>
</organism>
<dbReference type="Gene3D" id="2.60.40.2070">
    <property type="match status" value="1"/>
</dbReference>
<dbReference type="Pfam" id="PF13954">
    <property type="entry name" value="PapC_N"/>
    <property type="match status" value="1"/>
</dbReference>
<dbReference type="InterPro" id="IPR042186">
    <property type="entry name" value="FimD_plug_dom"/>
</dbReference>
<evidence type="ECO:0000256" key="7">
    <source>
        <dbReference type="ARBA" id="ARBA00023136"/>
    </source>
</evidence>
<dbReference type="Gene3D" id="2.60.40.3110">
    <property type="match status" value="1"/>
</dbReference>
<keyword evidence="6 9" id="KW-0732">Signal</keyword>
<dbReference type="OrthoDB" id="6554712at2"/>
<protein>
    <recommendedName>
        <fullName evidence="14">Fimbrial assembly protein</fullName>
    </recommendedName>
</protein>
<evidence type="ECO:0000313" key="13">
    <source>
        <dbReference type="Proteomes" id="UP000037393"/>
    </source>
</evidence>
<sequence>MKPLKLSLITLSILMAIAQANAADAVADVSSAAPQQTEETAAASSEEEVEFDGGFISGYGIDVKKFSKGNPVIPGEYQVRFLTNTLDKGQLTVNFTDDDKDGDGEPCFTRGLLKSAGVKLPESVKEQPEATCLALRDVIPTANWKMDVNSQTFTLNVSQADTFISDDGTVDPELWQNGINALLLQYNLNGYSSRTNDQTNRNLSGNFNGGINLGAWRFRSSAYASWNEEGGYAFDTGDYYLERDVAFLRGQVRLGSTYSDGQLFDSFKVKGVTLKSDDRMLPFSKQGFFPVIRGVAETNAKVVVKQDNYVIYETTVPPGAFEFSNIRSGNVGTDIDVEVTEADGRVKTFTVPYSTSSQMLRPGVSRYNVTVGEYDGGYNYSDKPLVAQGTWQQGLSNAITAYAGLQGTEHYWAGVIGGTLNTAVGAFSFDVTNSMTQIPDGKQYVGQSYKLSYDQYFDVTRTNFQLAAYRYSTSGYFSLSDAMDYIYDDDMNDLSDISRSRNKFQLSVSQTLADGWGSLYANASIEDYWDSDEGKNTQYQFGYNNNWGRVSYSLSVSKFKNGSDGNDETQYFLNLSVPLSWGLDGDSRPYFDTLNMSYSTNDKHDSTTSIGASGYDADNEFNYGINANYNHSGQPGQKDNSAISGNASVSTRFARLGGTVTRSNEGDQQLSFSANGGMIGHSGGVTFSPDINLSGPMALIEAKGAEGSKVQNGSARIDGNGYAVATSLSPYIENKVGLDISTLETDTELKNTISSVIPHDGSVVRVKFDTDDRRFVMFIAKRPNGLIPLGADIYSSSGEHLGYAGQGGKLLTRGATPEDEITVRWGEGDDQQCRFRVPAEKNAAQDVQGTTTVEGITCR</sequence>
<keyword evidence="8" id="KW-0998">Cell outer membrane</keyword>
<dbReference type="GO" id="GO:0015473">
    <property type="term" value="F:fimbrial usher porin activity"/>
    <property type="evidence" value="ECO:0007669"/>
    <property type="project" value="InterPro"/>
</dbReference>
<evidence type="ECO:0000256" key="3">
    <source>
        <dbReference type="ARBA" id="ARBA00022448"/>
    </source>
</evidence>
<dbReference type="InterPro" id="IPR037224">
    <property type="entry name" value="PapC_N_sf"/>
</dbReference>
<reference evidence="12 13" key="1">
    <citation type="journal article" date="2015" name="Appl. Environ. Microbiol.">
        <title>The Enterobacterium Trabulsiella odontotermitis Presents Novel Adaptations Related to Its Association with Fungus-Growing Termites.</title>
        <authorList>
            <person name="Sapountzis P."/>
            <person name="Gruntjes T."/>
            <person name="Otani S."/>
            <person name="Estevez J."/>
            <person name="da Costa R.R."/>
            <person name="Plunkett G.3rd."/>
            <person name="Perna N.T."/>
            <person name="Poulsen M."/>
        </authorList>
    </citation>
    <scope>NUCLEOTIDE SEQUENCE [LARGE SCALE GENOMIC DNA]</scope>
    <source>
        <strain evidence="12 13">12</strain>
    </source>
</reference>
<dbReference type="InterPro" id="IPR043142">
    <property type="entry name" value="PapC-like_C_sf"/>
</dbReference>
<dbReference type="Pfam" id="PF13953">
    <property type="entry name" value="PapC_C"/>
    <property type="match status" value="1"/>
</dbReference>
<dbReference type="PANTHER" id="PTHR30451:SF3">
    <property type="entry name" value="OUTER MEMBRANE USHER PROTEIN HTRE-RELATED"/>
    <property type="match status" value="1"/>
</dbReference>
<evidence type="ECO:0000256" key="2">
    <source>
        <dbReference type="ARBA" id="ARBA00008064"/>
    </source>
</evidence>